<feature type="region of interest" description="N-terminal hotdog fold" evidence="12">
    <location>
        <begin position="897"/>
        <end position="1021"/>
    </location>
</feature>
<dbReference type="InterPro" id="IPR014043">
    <property type="entry name" value="Acyl_transferase_dom"/>
</dbReference>
<dbReference type="GO" id="GO:0031177">
    <property type="term" value="F:phosphopantetheine binding"/>
    <property type="evidence" value="ECO:0007669"/>
    <property type="project" value="InterPro"/>
</dbReference>
<dbReference type="PROSITE" id="PS00012">
    <property type="entry name" value="PHOSPHOPANTETHEINE"/>
    <property type="match status" value="3"/>
</dbReference>
<evidence type="ECO:0000259" key="15">
    <source>
        <dbReference type="PROSITE" id="PS52019"/>
    </source>
</evidence>
<dbReference type="SUPFAM" id="SSF56821">
    <property type="entry name" value="Prismane protein-like"/>
    <property type="match status" value="1"/>
</dbReference>
<dbReference type="Gene3D" id="1.10.1200.10">
    <property type="entry name" value="ACP-like"/>
    <property type="match status" value="3"/>
</dbReference>
<dbReference type="CDD" id="cd08956">
    <property type="entry name" value="KR_3_FAS_SDR_x"/>
    <property type="match status" value="3"/>
</dbReference>
<evidence type="ECO:0000256" key="1">
    <source>
        <dbReference type="ARBA" id="ARBA00022450"/>
    </source>
</evidence>
<dbReference type="InterPro" id="IPR020806">
    <property type="entry name" value="PKS_PP-bd"/>
</dbReference>
<dbReference type="InterPro" id="IPR020841">
    <property type="entry name" value="PKS_Beta-ketoAc_synthase_dom"/>
</dbReference>
<protein>
    <recommendedName>
        <fullName evidence="11">6-deoxyerythronolide-B synthase</fullName>
        <ecNumber evidence="11">2.3.1.94</ecNumber>
    </recommendedName>
</protein>
<dbReference type="Pfam" id="PF00698">
    <property type="entry name" value="Acyl_transf_1"/>
    <property type="match status" value="3"/>
</dbReference>
<comment type="caution">
    <text evidence="16">The sequence shown here is derived from an EMBL/GenBank/DDBJ whole genome shotgun (WGS) entry which is preliminary data.</text>
</comment>
<feature type="domain" description="PKS/mFAS DH" evidence="15">
    <location>
        <begin position="2616"/>
        <end position="2889"/>
    </location>
</feature>
<keyword evidence="5" id="KW-0511">Multifunctional enzyme</keyword>
<dbReference type="Pfam" id="PF14765">
    <property type="entry name" value="PS-DH"/>
    <property type="match status" value="3"/>
</dbReference>
<evidence type="ECO:0000256" key="10">
    <source>
        <dbReference type="ARBA" id="ARBA00063272"/>
    </source>
</evidence>
<dbReference type="PROSITE" id="PS50075">
    <property type="entry name" value="CARRIER"/>
    <property type="match status" value="3"/>
</dbReference>
<dbReference type="EC" id="2.3.1.94" evidence="11"/>
<evidence type="ECO:0000256" key="8">
    <source>
        <dbReference type="ARBA" id="ARBA00060158"/>
    </source>
</evidence>
<dbReference type="Gene3D" id="3.40.50.720">
    <property type="entry name" value="NAD(P)-binding Rossmann-like Domain"/>
    <property type="match status" value="3"/>
</dbReference>
<dbReference type="InterPro" id="IPR049552">
    <property type="entry name" value="PKS_DH_N"/>
</dbReference>
<evidence type="ECO:0000256" key="5">
    <source>
        <dbReference type="ARBA" id="ARBA00023268"/>
    </source>
</evidence>
<comment type="pathway">
    <text evidence="9">Antibiotic biosynthesis; erythromycin biosynthesis.</text>
</comment>
<dbReference type="Gene3D" id="3.30.70.3290">
    <property type="match status" value="3"/>
</dbReference>
<dbReference type="FunFam" id="1.10.1200.10:FF:000007">
    <property type="entry name" value="Probable polyketide synthase pks17"/>
    <property type="match status" value="2"/>
</dbReference>
<dbReference type="Pfam" id="PF16197">
    <property type="entry name" value="KAsynt_C_assoc"/>
    <property type="match status" value="3"/>
</dbReference>
<keyword evidence="6" id="KW-0012">Acyltransferase</keyword>
<dbReference type="GO" id="GO:0004315">
    <property type="term" value="F:3-oxoacyl-[acyl-carrier-protein] synthase activity"/>
    <property type="evidence" value="ECO:0007669"/>
    <property type="project" value="InterPro"/>
</dbReference>
<organism evidence="16 17">
    <name type="scientific">Saccharopolyspora spinosa</name>
    <dbReference type="NCBI Taxonomy" id="60894"/>
    <lineage>
        <taxon>Bacteria</taxon>
        <taxon>Bacillati</taxon>
        <taxon>Actinomycetota</taxon>
        <taxon>Actinomycetes</taxon>
        <taxon>Pseudonocardiales</taxon>
        <taxon>Pseudonocardiaceae</taxon>
        <taxon>Saccharopolyspora</taxon>
    </lineage>
</organism>
<feature type="active site" description="Proton donor; for dehydratase activity" evidence="12">
    <location>
        <position position="1092"/>
    </location>
</feature>
<dbReference type="InterPro" id="IPR009081">
    <property type="entry name" value="PP-bd_ACP"/>
</dbReference>
<dbReference type="InterPro" id="IPR018201">
    <property type="entry name" value="Ketoacyl_synth_AS"/>
</dbReference>
<dbReference type="InterPro" id="IPR050091">
    <property type="entry name" value="PKS_NRPS_Biosynth_Enz"/>
</dbReference>
<dbReference type="InterPro" id="IPR049900">
    <property type="entry name" value="PKS_mFAS_DH"/>
</dbReference>
<feature type="active site" description="Proton acceptor; for dehydratase activity" evidence="12">
    <location>
        <position position="2648"/>
    </location>
</feature>
<dbReference type="Gene3D" id="3.10.129.110">
    <property type="entry name" value="Polyketide synthase dehydratase"/>
    <property type="match status" value="3"/>
</dbReference>
<feature type="active site" description="Proton donor; for dehydratase activity" evidence="12">
    <location>
        <position position="2813"/>
    </location>
</feature>
<dbReference type="InterPro" id="IPR016035">
    <property type="entry name" value="Acyl_Trfase/lysoPLipase"/>
</dbReference>
<feature type="domain" description="Ketosynthase family 3 (KS3)" evidence="14">
    <location>
        <begin position="1722"/>
        <end position="2147"/>
    </location>
</feature>
<dbReference type="InterPro" id="IPR016039">
    <property type="entry name" value="Thiolase-like"/>
</dbReference>
<feature type="domain" description="Carrier" evidence="13">
    <location>
        <begin position="1630"/>
        <end position="1705"/>
    </location>
</feature>
<dbReference type="PANTHER" id="PTHR43775">
    <property type="entry name" value="FATTY ACID SYNTHASE"/>
    <property type="match status" value="1"/>
</dbReference>
<dbReference type="SMART" id="SM00826">
    <property type="entry name" value="PKS_DH"/>
    <property type="match status" value="3"/>
</dbReference>
<keyword evidence="2" id="KW-0597">Phosphoprotein</keyword>
<dbReference type="PROSITE" id="PS52004">
    <property type="entry name" value="KS3_2"/>
    <property type="match status" value="3"/>
</dbReference>
<evidence type="ECO:0000256" key="11">
    <source>
        <dbReference type="ARBA" id="ARBA00066981"/>
    </source>
</evidence>
<dbReference type="InterPro" id="IPR032821">
    <property type="entry name" value="PKS_assoc"/>
</dbReference>
<dbReference type="Pfam" id="PF00109">
    <property type="entry name" value="ketoacyl-synt"/>
    <property type="match status" value="3"/>
</dbReference>
<feature type="domain" description="Carrier" evidence="13">
    <location>
        <begin position="3317"/>
        <end position="3392"/>
    </location>
</feature>
<dbReference type="Pfam" id="PF00550">
    <property type="entry name" value="PP-binding"/>
    <property type="match status" value="3"/>
</dbReference>
<dbReference type="FunFam" id="3.40.47.10:FF:000019">
    <property type="entry name" value="Polyketide synthase type I"/>
    <property type="match status" value="3"/>
</dbReference>
<dbReference type="InterPro" id="IPR014031">
    <property type="entry name" value="Ketoacyl_synth_C"/>
</dbReference>
<dbReference type="FunFam" id="3.40.366.10:FF:000002">
    <property type="entry name" value="Probable polyketide synthase 2"/>
    <property type="match status" value="2"/>
</dbReference>
<dbReference type="GO" id="GO:0016491">
    <property type="term" value="F:oxidoreductase activity"/>
    <property type="evidence" value="ECO:0007669"/>
    <property type="project" value="InterPro"/>
</dbReference>
<dbReference type="InterPro" id="IPR014030">
    <property type="entry name" value="Ketoacyl_synth_N"/>
</dbReference>
<dbReference type="SUPFAM" id="SSF55048">
    <property type="entry name" value="Probable ACP-binding domain of malonyl-CoA ACP transacylase"/>
    <property type="match status" value="3"/>
</dbReference>
<dbReference type="InterPro" id="IPR042104">
    <property type="entry name" value="PKS_dehydratase_sf"/>
</dbReference>
<dbReference type="Gene3D" id="3.40.366.10">
    <property type="entry name" value="Malonyl-Coenzyme A Acyl Carrier Protein, domain 2"/>
    <property type="match status" value="3"/>
</dbReference>
<evidence type="ECO:0000256" key="6">
    <source>
        <dbReference type="ARBA" id="ARBA00023315"/>
    </source>
</evidence>
<dbReference type="InterPro" id="IPR013968">
    <property type="entry name" value="PKS_KR"/>
</dbReference>
<evidence type="ECO:0000256" key="7">
    <source>
        <dbReference type="ARBA" id="ARBA00052442"/>
    </source>
</evidence>
<comment type="caution">
    <text evidence="12">Lacks conserved residue(s) required for the propagation of feature annotation.</text>
</comment>
<comment type="catalytic activity">
    <reaction evidence="7">
        <text>6 (S)-methylmalonyl-CoA + propanoyl-CoA + 6 NADPH + 12 H(+) = 6-deoxyerythronolide B + 6 CO2 + 6 NADP(+) + 7 CoA + H2O</text>
        <dbReference type="Rhea" id="RHEA:23068"/>
        <dbReference type="ChEBI" id="CHEBI:15377"/>
        <dbReference type="ChEBI" id="CHEBI:15378"/>
        <dbReference type="ChEBI" id="CHEBI:16089"/>
        <dbReference type="ChEBI" id="CHEBI:16526"/>
        <dbReference type="ChEBI" id="CHEBI:57287"/>
        <dbReference type="ChEBI" id="CHEBI:57327"/>
        <dbReference type="ChEBI" id="CHEBI:57392"/>
        <dbReference type="ChEBI" id="CHEBI:57783"/>
        <dbReference type="ChEBI" id="CHEBI:58349"/>
        <dbReference type="EC" id="2.3.1.94"/>
    </reaction>
</comment>
<dbReference type="PROSITE" id="PS00606">
    <property type="entry name" value="KS3_1"/>
    <property type="match status" value="3"/>
</dbReference>
<feature type="active site" description="Proton acceptor; for dehydratase activity" evidence="12">
    <location>
        <position position="929"/>
    </location>
</feature>
<dbReference type="SMART" id="SM00823">
    <property type="entry name" value="PKS_PP"/>
    <property type="match status" value="3"/>
</dbReference>
<dbReference type="InterPro" id="IPR016036">
    <property type="entry name" value="Malonyl_transacylase_ACP-bd"/>
</dbReference>
<dbReference type="InterPro" id="IPR049551">
    <property type="entry name" value="PKS_DH_C"/>
</dbReference>
<feature type="region of interest" description="N-terminal hotdog fold" evidence="12">
    <location>
        <begin position="2616"/>
        <end position="2740"/>
    </location>
</feature>
<dbReference type="GO" id="GO:0004312">
    <property type="term" value="F:fatty acid synthase activity"/>
    <property type="evidence" value="ECO:0007669"/>
    <property type="project" value="TreeGrafter"/>
</dbReference>
<feature type="region of interest" description="C-terminal hotdog fold" evidence="12">
    <location>
        <begin position="2754"/>
        <end position="2889"/>
    </location>
</feature>
<dbReference type="SUPFAM" id="SSF51735">
    <property type="entry name" value="NAD(P)-binding Rossmann-fold domains"/>
    <property type="match status" value="6"/>
</dbReference>
<dbReference type="InterPro" id="IPR020807">
    <property type="entry name" value="PKS_DH"/>
</dbReference>
<dbReference type="SMART" id="SM00825">
    <property type="entry name" value="PKS_KS"/>
    <property type="match status" value="3"/>
</dbReference>
<dbReference type="PANTHER" id="PTHR43775:SF51">
    <property type="entry name" value="INACTIVE PHENOLPHTHIOCEROL SYNTHESIS POLYKETIDE SYNTHASE TYPE I PKS1-RELATED"/>
    <property type="match status" value="1"/>
</dbReference>
<dbReference type="Pfam" id="PF21089">
    <property type="entry name" value="PKS_DH_N"/>
    <property type="match status" value="3"/>
</dbReference>
<dbReference type="SUPFAM" id="SSF53901">
    <property type="entry name" value="Thiolase-like"/>
    <property type="match status" value="3"/>
</dbReference>
<feature type="region of interest" description="C-terminal hotdog fold" evidence="12">
    <location>
        <begin position="4437"/>
        <end position="4576"/>
    </location>
</feature>
<sequence>MTSSDDRLLKALRASIKETDWLRSQNQKLSAAANEPIAIVAMSCRFPGGVTSPEALWQLVSDGRDVVSELPDDRGWDLTPLLDTDQGEHEVSCPRAGSFLPDAADFDPAFFGISPREALAMDPQQRLLLETSWEVFERAGIDPATVKGSTGGVFVGAFQSGYAESLNQTRAAERLAGHIGIGSYSSVMSGRLAYIFGLEGPAVTVDTACSSSLVALHLAGQSLRAGECSFALVGGVTVLATPESFVEFSRQGGLSPDGRCKAFSEAADGFGPSEGVGMLIVERLSDARRLGHDVLAVVRGTAVNSDGASNGLTAPNGPSQQRVIRQALAASALLPADIDVLEAHGTGTTLGDPIEAQALLATYGQDRPVERPLLLGSVKSNLGHTQAAAGLAGVIKMVMAMRHGVVPQTLHVDEPSSHVDWTSGAVRLLTSAEPWPETGRARRAAVSSFGISGTNAHAIIEGGSRAEAVTVEPAAEIVPWVLSGKSAQAVRDQAARLLSVVAGQRPADIAFSLATARSVFEHRAAVAGDHDDLVAGLRALADSSSSGGVLSRASARTAFVFAGQGSQRLGMGRALYARFPAFARAFDEIMALLGTPVPDDEELLARTGYAQPALFALEVALFRLLASWGIAPDFVAGHSIGEIAAAHVAGVLSLDDACALLAARARLMQALPPGGVMMAVQACEEELSPLPEGVSLAAVNGPRSVVIAGTEAAVSQVDGFRVRRLKVSHAFHSALMDPMLEEFRRVVEGLSFGQPSIPAVSTVTGGLVTDEWSTPEYWVRHVRETVRFADGVKALEAEGATTFVELGPDGVLSSMIQDNVQATAIPLLRGDRPEETAVMAALGELFVAGVPLDWSAVLTGGRRVELPTYAFQRERYWPKALPVPKAASALGLRSVAHPLLGAAVELPESAGFLLTSRLSVALYPWLADHAVAGAVLLPGTGFLELVIRAGDEAGCGRVEELTLEAPLVLPEHTSVAVQVVVGGPDGAGRRAVSVYSCADDAVDGEWTRHADGILAPGDHTSGAELDVWPPEGADRVDLAGFYEQFADSGVVYGPAFQGLKSVWCRGDEVFAEVSVNEETDADEFGLHPALLDAAVQASVFAGFDEPAGRMPFSWSGVSLYATGASALRVRLVRSGTDVASIDVADQTGRPVASIESLVLRPVDLEALVLPGRDSLFRLEWIPVPAGTAGAVAVLGELVLPGAESYVDLAELGAALDAGATPDTVLIPLASSSADTPAAVREMTTRVLDLVRTWAADPRFAAVRAAFVTRGALGEVTNVVAASAWGLLRSAQTEHPDRFVLIDTDTDAGSLAALPSAAAAGEPQVIVRDGEVRAGRLLRFPAVSSARSWDGDGTVLITGGTGGLGALLARHLVAECGVRNLLLLSRRGPDAEGVAELVAELAARGAEVRVVACDVADRGALAEVLGSVPVEHPLTAVIHAAGVLDDGVLDTLTPSRLDTVLRPKVDGAWHLHELTRESDLAAFVVFSSVAGTFGAAGQGNYAAANTFLDGLVQYRCGLGLPGLSLVWGAWEISGGMNAGLASSDIRRMERAGMSAMSVDQGLALFDEALGGDEPVVVAMRFDGRLRSSAEVPAALRGLVGNPVRRSVATGVAGSATLRDRLAALDPAARGSAMADLVRGQIAVVLGHSSATAVDMGQAFGDLGFDSLTAVELRNALATATGVRLPATLAFDYPTPLVLAEFLLSELMGGIARPVPAPLAQVSDDPVVIVGMACRYPGGVGSPEDLWDLVCSGGDGISGFPVDRGWDVEGLYDPDPERVGTSYTREGGFLYEAADFDSGFFGISPREALAMDPQQRLLLETSWEAFERAGIVPASLRGSRGGVFVGSMYHDYSSSSLVSFPADVEGYLGIGNAGGVVSGRLAYQFGFEGPAVTVDTACSSSLVALHLAGQALRSGECDLALVGGVTVMSTPGVFVDFSRQRGLSRDGRCKSFAEAADGTGWSEGVGVLVVERLSDARRLGHEVLAVVCGSAVNSDGASNGLTAPNGPSQQRVIRQALAASGLSTSDVDVVDAHGTGTRLGDPIEAQALLATYGQERDVPLLLGSVKSNIGHTQAAAGVAGIIKMVMAMRHGVVPRTLHVDQPSSHVDWAGGAVELVTESVSWPQAGRPRRAGVSSFGISGTNAHVIIETTPPTEPTDVADVADVEAVEAVEAVSTVVPWVLSGRSPRAVCEQAGRLVSFVDGHDLLDVGFSLATTRAVFEHRAVVVGDRRALAAGLEALAGGGDGPELVVGAAGMAGKVVFVFPGQGSQWVGMAGGLLGSSRVFADSMAECAAVLSEFTDWWLFDVLDDEVALARVDVLQPVLWAVMVSLAALWRSFGVVPDAVVGHSQGEIAAACVAGALSLRDGARVVALRSRALRALAGGGGMVAVSLPVAEVAGYARRYGVSVAAVNSASSVVVSGEVPALEGLAEELGAAGVRVRRVPVDYGSHSGQVDSIRERVLRDLAGVSAVAARVPLYSTVTGEVLDTAGMDAAYWYRNLRETVRFQQATETLLGEGFGVFVEVSPHPVLTPAITDTVGERTLVVGSLRRDQGGLDRFLRSVAELHVRGVSVDWVPVFPGACRVGLPTYPFQRDRYWPEAVAGAGAGDVTAAGLGVVDHPLLGAGVELPGTDGYVFTGRLSLRTHPWLADHAVAGAVLFPGTGYVELAVRAGDQTGCDHLEELTLEKPLVFPGTGGVRIQVAVESPDESGRRVFGVYSRADDETETVWVCHATGVLRTGTPTTLPQPEPGVWPPPGAEPIDLDGFYQRLADADFGYGPAFQGLRAAWHCGDEIAAETALPDTIDPHGFTLHPALLDAALHPAVFTGFDEPVNRMPFSWNGISLHATGATHLRVRLRRTGTDTISLTLADPAGAPVASIDALTLRPASAGVSQVTAASPRAWAFRLAWIAAVTKPYPSVERWAVLHDEGFGLPVAAGLDAFDGEVPETLLVPVVNETAGQVLGRIQEWLGDERFAAAKLVFVTRDAQTDATSGSVWGLVRAAQAEHPDRFVLVDIDEDPASVRALPAAVSTGEPQVVVRAGEVLVGRLARVPGPPESSRPWDIEGTVVITGGTTGPGALLARHVVEKRGVRNLVLLGGTGADGADLVAELTAHGADVRVVGCDLADHDALAEVLSPLRLTAVLHTEDTTSKDGVAELTPERLDEVLRSKLGVAVNLHELTRNQDLSAFVLFSSAAGLFGGGQAAVLAANAGLDALAAYRRGLGLPGISLAWSQDTALTGAGVLPLSDDQRLALFDFATELDEPVVVSARLDLPALRARPELPYALRSLVRNPVRRSATTSSGTTVPLGERLAALPEAERARFVLDLVRAQASAVLRYDGPDAVEADRAFGELGFDSLTAVDLRNRLNEATGLRLPASLAFDYPTPSSLADHLVAMLTGGAAPVPVTTRSAPSTSDDPLVIVGMACRYPGGVNSPEDLWDLVSRGADVIAPFPTDRGWDLDGLHHSDPDHVGTSYTRHGGFLDDAAGFDPGVFGISPREALAIDPQQRLLLETSWEALERSGIDPTSVKGRSGGVFIGCSAIGYAEMLSQTSAAAQLEGHIGTGNSPSVMSGRLAYTFGVEGPAVTVDTACSSSLVALHLAGQALRSGECSFALVGGVAVMVDPSEFVEFSRQRALSVDGRCKAFSDSADGFGLAEGVGVLVVELLSEARLLGHDVLAVVRGSAVNSDGASNGLTAPNGPSQQRVIRQALAASGLSTSDVDVVEAHGTGTMLGDPIEAQALLATYGQNRERPLWLGSVKSNIGHTQAAAGVAGIMKMVMAIRHGVLPTTLHVTEPSTFVDWASGAIELLTEKVAWPEPGRPRRAGVSAFGISGTNAHVIVEQAPAVVVEKAAPVEPAVVPWVLAARTPEAVRAQAARLLSFVEDSVLSPLDVGYSLAVSRSALDYRAVVTGSGRAGLLAELGAYAAGGRVAEAVRRDSGRVAFLFAGQGSQRAGMGRQLYARFPVFARAFDEVAEHLEPGLREIMFAAAGTPEAESLVRTGYAQPALFALEVALFRLVESWGIRPDFLVGHSVGEIAAAHVAGVLSLADAGRLVSARGRLMQALPAGGVMVAVQATEQEVLPLLAGVADRVSIAVVNGPASVVISGEQSAVAAVAEEFAARGRRTRWLDVSHAFHSPLMEPMLNEFGQIAEGLSFGEPVIPIISTVTGDHAGDDMCSGDYWGRHVLEAVRFADCVTLLADLGVTAFVELGPDGAATAMTQENLGTDVLTVPLLRKDRGEEEAITAALSRLYVHGVGIDWRGVFHGHGARRIDLPTYPFEHRRYWPDGAPVRGGSAPGLDATGHPLLGMALQTPGSGGLVFTSRLSVHSHPWLADRVVAGSVLVPGAAFVELAIRAGDEAGYGRIGELTLEAPLVLPENGAVLLQVTVGGEDSAGRQVHVFSRADNDSGQSGQSWVRHATGVLVPADRSGPAFDTSVWPPTGAEPVDLEGFFDEVAFDAGFNYGPVFRGLTAAWRRGDEVFAEVALPEEACAEAAGFGLHPALLDAAVQTSDFAGLAEAEGTRLPFSWSDVSLYAHGASALRVRLTTTGSDSVSIAVAGTTGEPIASVGSLVLRPFTANRLALATGQDALLGLEWTPGDVPAVADGDGWVVLGEPVVEGVPVGADLAELGELRPEVVLLGVPSGEIHATVSGVLSHLQQWLADERSGNARMVLVTHDAETDVGQGAVWGLVRSAQWENPGRFVLVDVPAHSGPVSRELLAGVLASGEPQARIVDGKVHFGRLVKLPRAESQVWDREGTVLITGGTGALGAHLARHLVTGHGVRHLLLANRGGDLAPGAADLVAELAAHGAEVRVSGGDLADRDTVAALLATIPGEHPLTAVVHAAGVLDDGVLGAMTPGRLDTVLRPKVDAAWNLHELTRGSDLSAFVVFSSVAGVLGSPGQANYAAANAGLDALVAHRRAQGLPGLSLAWGAWDLDGGMTATLAEADLRRIARSGMPPLAPERGLAMFDAALGGDRSLVVAVPLDVRVLRALPEVPHLLRGVVAAPARRSAVTAAEAPPDLVARLNGLDRRDSETVMVGIVTAEVASVLGYDRATVVEAEREFRELGLDSLTALELRNGLNSVLGLNLPATLTFDHPTPVRLAEYLLGKVLTDAAPDVVFELDRLENALSLSSPKDAARRRIARRLRALLAKVEDAPDSEDVRDSVEFATDDELFALLDDE</sequence>
<evidence type="ECO:0000256" key="9">
    <source>
        <dbReference type="ARBA" id="ARBA00060622"/>
    </source>
</evidence>
<dbReference type="InterPro" id="IPR011254">
    <property type="entry name" value="Prismane-like_sf"/>
</dbReference>
<evidence type="ECO:0000256" key="3">
    <source>
        <dbReference type="ARBA" id="ARBA00022679"/>
    </source>
</evidence>
<keyword evidence="4" id="KW-0677">Repeat</keyword>
<reference evidence="16" key="1">
    <citation type="submission" date="2017-12" db="EMBL/GenBank/DDBJ databases">
        <title>Sequencing the genomes of 1000 Actinobacteria strains.</title>
        <authorList>
            <person name="Klenk H.-P."/>
        </authorList>
    </citation>
    <scope>NUCLEOTIDE SEQUENCE [LARGE SCALE GENOMIC DNA]</scope>
    <source>
        <strain evidence="16">DSM 44228</strain>
    </source>
</reference>
<dbReference type="InterPro" id="IPR057326">
    <property type="entry name" value="KR_dom"/>
</dbReference>
<dbReference type="PROSITE" id="PS52019">
    <property type="entry name" value="PKS_MFAS_DH"/>
    <property type="match status" value="3"/>
</dbReference>
<proteinExistence type="predicted"/>
<accession>A0A2N3XZT9</accession>
<dbReference type="Pfam" id="PF22953">
    <property type="entry name" value="SpnB_Rossmann"/>
    <property type="match status" value="3"/>
</dbReference>
<evidence type="ECO:0000313" key="16">
    <source>
        <dbReference type="EMBL" id="PKW16140.1"/>
    </source>
</evidence>
<feature type="region of interest" description="N-terminal hotdog fold" evidence="12">
    <location>
        <begin position="4298"/>
        <end position="4424"/>
    </location>
</feature>
<keyword evidence="17" id="KW-1185">Reference proteome</keyword>
<dbReference type="InterPro" id="IPR055123">
    <property type="entry name" value="SpnB-like_Rossmann"/>
</dbReference>
<comment type="subunit">
    <text evidence="10">Homodimer. Erythronolide synthase is composed of EryAI, EryAII and EryAIII multimodular (2 modules) polypeptides each coding for a functional synthase subunit which participates in 2 of the six FAS-like elongation steps required for formation of the polyketide. Module 1, 2, 3, 4, 5, and 6 participating in biosynthesis steps 1, 2, 3, 4, 5, and 6, respectively.</text>
</comment>
<feature type="domain" description="PKS/mFAS DH" evidence="15">
    <location>
        <begin position="897"/>
        <end position="1168"/>
    </location>
</feature>
<dbReference type="InterPro" id="IPR006162">
    <property type="entry name" value="Ppantetheine_attach_site"/>
</dbReference>
<feature type="region of interest" description="C-terminal hotdog fold" evidence="12">
    <location>
        <begin position="1033"/>
        <end position="1168"/>
    </location>
</feature>
<evidence type="ECO:0000313" key="17">
    <source>
        <dbReference type="Proteomes" id="UP000233786"/>
    </source>
</evidence>
<dbReference type="SUPFAM" id="SSF47336">
    <property type="entry name" value="ACP-like"/>
    <property type="match status" value="3"/>
</dbReference>
<evidence type="ECO:0000256" key="2">
    <source>
        <dbReference type="ARBA" id="ARBA00022553"/>
    </source>
</evidence>
<evidence type="ECO:0000256" key="12">
    <source>
        <dbReference type="PROSITE-ProRule" id="PRU01363"/>
    </source>
</evidence>
<dbReference type="InterPro" id="IPR036736">
    <property type="entry name" value="ACP-like_sf"/>
</dbReference>
<dbReference type="STRING" id="994479.GCA_000194155_08197"/>
<evidence type="ECO:0000259" key="13">
    <source>
        <dbReference type="PROSITE" id="PS50075"/>
    </source>
</evidence>
<keyword evidence="1" id="KW-0596">Phosphopantetheine</keyword>
<dbReference type="SMART" id="SM00827">
    <property type="entry name" value="PKS_AT"/>
    <property type="match status" value="3"/>
</dbReference>
<dbReference type="Gene3D" id="3.40.47.10">
    <property type="match status" value="3"/>
</dbReference>
<comment type="function">
    <text evidence="8">Involved in the biosynthesis of antibiotic erythromycin via the biosynthesis of its aglycone precursor, 6-deoxyerythronolide B (6-dEB).</text>
</comment>
<evidence type="ECO:0000259" key="14">
    <source>
        <dbReference type="PROSITE" id="PS52004"/>
    </source>
</evidence>
<dbReference type="OrthoDB" id="9778690at2"/>
<dbReference type="Proteomes" id="UP000233786">
    <property type="component" value="Unassembled WGS sequence"/>
</dbReference>
<name>A0A2N3XZT9_SACSN</name>
<dbReference type="SMART" id="SM00822">
    <property type="entry name" value="PKS_KR"/>
    <property type="match status" value="3"/>
</dbReference>
<feature type="domain" description="PKS/mFAS DH" evidence="15">
    <location>
        <begin position="4298"/>
        <end position="4576"/>
    </location>
</feature>
<feature type="domain" description="Ketosynthase family 3 (KS3)" evidence="14">
    <location>
        <begin position="34"/>
        <end position="462"/>
    </location>
</feature>
<dbReference type="RefSeq" id="WP_101376583.1">
    <property type="nucleotide sequence ID" value="NZ_CP061007.1"/>
</dbReference>
<keyword evidence="3" id="KW-0808">Transferase</keyword>
<gene>
    <name evidence="16" type="ORF">A8926_3940</name>
</gene>
<dbReference type="GO" id="GO:0006633">
    <property type="term" value="P:fatty acid biosynthetic process"/>
    <property type="evidence" value="ECO:0007669"/>
    <property type="project" value="InterPro"/>
</dbReference>
<dbReference type="CDD" id="cd00833">
    <property type="entry name" value="PKS"/>
    <property type="match status" value="3"/>
</dbReference>
<dbReference type="Pfam" id="PF08659">
    <property type="entry name" value="KR"/>
    <property type="match status" value="3"/>
</dbReference>
<feature type="domain" description="Ketosynthase family 3 (KS3)" evidence="14">
    <location>
        <begin position="3411"/>
        <end position="3837"/>
    </location>
</feature>
<dbReference type="GO" id="GO:0047879">
    <property type="term" value="F:erythronolide synthase activity"/>
    <property type="evidence" value="ECO:0007669"/>
    <property type="project" value="UniProtKB-EC"/>
</dbReference>
<feature type="domain" description="Carrier" evidence="13">
    <location>
        <begin position="5027"/>
        <end position="5105"/>
    </location>
</feature>
<evidence type="ECO:0000256" key="4">
    <source>
        <dbReference type="ARBA" id="ARBA00022737"/>
    </source>
</evidence>
<dbReference type="InterPro" id="IPR001227">
    <property type="entry name" value="Ac_transferase_dom_sf"/>
</dbReference>
<dbReference type="InterPro" id="IPR036291">
    <property type="entry name" value="NAD(P)-bd_dom_sf"/>
</dbReference>
<dbReference type="SMART" id="SM01294">
    <property type="entry name" value="PKS_PP_betabranch"/>
    <property type="match status" value="3"/>
</dbReference>
<dbReference type="Pfam" id="PF02801">
    <property type="entry name" value="Ketoacyl-synt_C"/>
    <property type="match status" value="3"/>
</dbReference>
<dbReference type="EMBL" id="PJNB01000001">
    <property type="protein sequence ID" value="PKW16140.1"/>
    <property type="molecule type" value="Genomic_DNA"/>
</dbReference>
<dbReference type="SUPFAM" id="SSF52151">
    <property type="entry name" value="FabD/lysophospholipase-like"/>
    <property type="match status" value="3"/>
</dbReference>